<dbReference type="EMBL" id="JBHTAX010000001">
    <property type="protein sequence ID" value="MFC7189662.1"/>
    <property type="molecule type" value="Genomic_DNA"/>
</dbReference>
<protein>
    <submittedName>
        <fullName evidence="1">Uncharacterized protein</fullName>
    </submittedName>
</protein>
<sequence>MKTFSIRFQSQTWSGDTITANAEVTSVNMDDGDEYVEADLHVVRADGERVLTGQATAVLPE</sequence>
<comment type="caution">
    <text evidence="1">The sequence shown here is derived from an EMBL/GenBank/DDBJ whole genome shotgun (WGS) entry which is preliminary data.</text>
</comment>
<dbReference type="SUPFAM" id="SSF54637">
    <property type="entry name" value="Thioesterase/thiol ester dehydrase-isomerase"/>
    <property type="match status" value="1"/>
</dbReference>
<evidence type="ECO:0000313" key="2">
    <source>
        <dbReference type="Proteomes" id="UP001596417"/>
    </source>
</evidence>
<dbReference type="InterPro" id="IPR029069">
    <property type="entry name" value="HotDog_dom_sf"/>
</dbReference>
<name>A0ABD5YPC5_9EURY</name>
<accession>A0ABD5YPC5</accession>
<reference evidence="1 2" key="1">
    <citation type="journal article" date="2019" name="Int. J. Syst. Evol. Microbiol.">
        <title>The Global Catalogue of Microorganisms (GCM) 10K type strain sequencing project: providing services to taxonomists for standard genome sequencing and annotation.</title>
        <authorList>
            <consortium name="The Broad Institute Genomics Platform"/>
            <consortium name="The Broad Institute Genome Sequencing Center for Infectious Disease"/>
            <person name="Wu L."/>
            <person name="Ma J."/>
        </authorList>
    </citation>
    <scope>NUCLEOTIDE SEQUENCE [LARGE SCALE GENOMIC DNA]</scope>
    <source>
        <strain evidence="1 2">RDMS1</strain>
    </source>
</reference>
<dbReference type="RefSeq" id="WP_390205114.1">
    <property type="nucleotide sequence ID" value="NZ_JBHTAX010000001.1"/>
</dbReference>
<organism evidence="1 2">
    <name type="scientific">Halocatena marina</name>
    <dbReference type="NCBI Taxonomy" id="2934937"/>
    <lineage>
        <taxon>Archaea</taxon>
        <taxon>Methanobacteriati</taxon>
        <taxon>Methanobacteriota</taxon>
        <taxon>Stenosarchaea group</taxon>
        <taxon>Halobacteria</taxon>
        <taxon>Halobacteriales</taxon>
        <taxon>Natronomonadaceae</taxon>
        <taxon>Halocatena</taxon>
    </lineage>
</organism>
<keyword evidence="2" id="KW-1185">Reference proteome</keyword>
<gene>
    <name evidence="1" type="ORF">ACFQL7_07200</name>
</gene>
<dbReference type="AlphaFoldDB" id="A0ABD5YPC5"/>
<proteinExistence type="predicted"/>
<evidence type="ECO:0000313" key="1">
    <source>
        <dbReference type="EMBL" id="MFC7189662.1"/>
    </source>
</evidence>
<dbReference type="Gene3D" id="3.10.129.10">
    <property type="entry name" value="Hotdog Thioesterase"/>
    <property type="match status" value="1"/>
</dbReference>
<dbReference type="Proteomes" id="UP001596417">
    <property type="component" value="Unassembled WGS sequence"/>
</dbReference>